<dbReference type="InterPro" id="IPR020536">
    <property type="entry name" value="ThiI_AANH"/>
</dbReference>
<reference evidence="5" key="1">
    <citation type="journal article" date="2020" name="mSystems">
        <title>Genome- and Community-Level Interaction Insights into Carbon Utilization and Element Cycling Functions of Hydrothermarchaeota in Hydrothermal Sediment.</title>
        <authorList>
            <person name="Zhou Z."/>
            <person name="Liu Y."/>
            <person name="Xu W."/>
            <person name="Pan J."/>
            <person name="Luo Z.H."/>
            <person name="Li M."/>
        </authorList>
    </citation>
    <scope>NUCLEOTIDE SEQUENCE [LARGE SCALE GENOMIC DNA]</scope>
    <source>
        <strain evidence="5">SpSt-876</strain>
    </source>
</reference>
<dbReference type="AlphaFoldDB" id="A0A7C6A9C3"/>
<dbReference type="InterPro" id="IPR059101">
    <property type="entry name" value="NFACT-R_2"/>
</dbReference>
<dbReference type="PANTHER" id="PTHR11933:SF6">
    <property type="entry name" value="THIL AANH DOMAIN-CONTAINING PROTEIN"/>
    <property type="match status" value="1"/>
</dbReference>
<keyword evidence="1" id="KW-0547">Nucleotide-binding</keyword>
<dbReference type="InterPro" id="IPR014729">
    <property type="entry name" value="Rossmann-like_a/b/a_fold"/>
</dbReference>
<keyword evidence="2" id="KW-0067">ATP-binding</keyword>
<accession>A0A7C6A9C3</accession>
<sequence>MKKHRAISLFSGGLDSILAVKLVQSAGIGPGIDIIGVHFITPFFSKKEDKNQIKEVAADLGLKLKIIPLGADYVQIVKKPKFGYGKNINPCLDCKIFMLKKAKELMAELKGDFVFTGEVLGERPMSQTIDSLRLIEREAGLLGWLLRPLSAKLLEPTIPEKEGVVDRMQLLAIRGRSRKPQIELAKKFGVKQYPNPAGGCLLTDIYFTERLKDAFSYNEDTLNDIELLKYGRHFRLPSKAKVVVGRNELENEALAKLATKEDLTFSPIEVAGPLVILRNYKSNQDIEIAAGICARYSDDKSGQLVKIKCGRKRLKVKPLPPEETAIWLIH</sequence>
<dbReference type="Pfam" id="PF02568">
    <property type="entry name" value="ThiI"/>
    <property type="match status" value="1"/>
</dbReference>
<feature type="domain" description="Thil AANH" evidence="3">
    <location>
        <begin position="4"/>
        <end position="149"/>
    </location>
</feature>
<evidence type="ECO:0000256" key="1">
    <source>
        <dbReference type="ARBA" id="ARBA00022741"/>
    </source>
</evidence>
<proteinExistence type="predicted"/>
<gene>
    <name evidence="5" type="ORF">ENW73_06455</name>
</gene>
<name>A0A7C6A9C3_UNCW3</name>
<dbReference type="GO" id="GO:0005524">
    <property type="term" value="F:ATP binding"/>
    <property type="evidence" value="ECO:0007669"/>
    <property type="project" value="UniProtKB-KW"/>
</dbReference>
<evidence type="ECO:0000313" key="5">
    <source>
        <dbReference type="EMBL" id="HHS52490.1"/>
    </source>
</evidence>
<dbReference type="Pfam" id="PF18297">
    <property type="entry name" value="NFACT-R_2"/>
    <property type="match status" value="1"/>
</dbReference>
<feature type="domain" description="NFACT protein RNA binding" evidence="4">
    <location>
        <begin position="231"/>
        <end position="327"/>
    </location>
</feature>
<protein>
    <submittedName>
        <fullName evidence="5">DUF814 domain-containing protein</fullName>
    </submittedName>
</protein>
<dbReference type="Gene3D" id="3.40.50.620">
    <property type="entry name" value="HUPs"/>
    <property type="match status" value="1"/>
</dbReference>
<dbReference type="PANTHER" id="PTHR11933">
    <property type="entry name" value="TRNA 5-METHYLAMINOMETHYL-2-THIOURIDYLATE -METHYLTRANSFERASE"/>
    <property type="match status" value="1"/>
</dbReference>
<evidence type="ECO:0000256" key="2">
    <source>
        <dbReference type="ARBA" id="ARBA00022840"/>
    </source>
</evidence>
<organism evidence="5">
    <name type="scientific">candidate division WOR-3 bacterium</name>
    <dbReference type="NCBI Taxonomy" id="2052148"/>
    <lineage>
        <taxon>Bacteria</taxon>
        <taxon>Bacteria division WOR-3</taxon>
    </lineage>
</organism>
<comment type="caution">
    <text evidence="5">The sequence shown here is derived from an EMBL/GenBank/DDBJ whole genome shotgun (WGS) entry which is preliminary data.</text>
</comment>
<evidence type="ECO:0000259" key="4">
    <source>
        <dbReference type="Pfam" id="PF18297"/>
    </source>
</evidence>
<dbReference type="GO" id="GO:0004810">
    <property type="term" value="F:CCA tRNA nucleotidyltransferase activity"/>
    <property type="evidence" value="ECO:0007669"/>
    <property type="project" value="InterPro"/>
</dbReference>
<evidence type="ECO:0000259" key="3">
    <source>
        <dbReference type="Pfam" id="PF02568"/>
    </source>
</evidence>
<dbReference type="SUPFAM" id="SSF52402">
    <property type="entry name" value="Adenine nucleotide alpha hydrolases-like"/>
    <property type="match status" value="1"/>
</dbReference>
<dbReference type="EMBL" id="DTLI01000153">
    <property type="protein sequence ID" value="HHS52490.1"/>
    <property type="molecule type" value="Genomic_DNA"/>
</dbReference>